<evidence type="ECO:0000256" key="5">
    <source>
        <dbReference type="ARBA" id="ARBA00022989"/>
    </source>
</evidence>
<dbReference type="SUPFAM" id="SSF103473">
    <property type="entry name" value="MFS general substrate transporter"/>
    <property type="match status" value="1"/>
</dbReference>
<dbReference type="STRING" id="65357.A0A024G005"/>
<dbReference type="GO" id="GO:0005337">
    <property type="term" value="F:nucleoside transmembrane transporter activity"/>
    <property type="evidence" value="ECO:0007669"/>
    <property type="project" value="InterPro"/>
</dbReference>
<dbReference type="EMBL" id="CAIX01000005">
    <property type="protein sequence ID" value="CCI40096.1"/>
    <property type="molecule type" value="Genomic_DNA"/>
</dbReference>
<dbReference type="PANTHER" id="PTHR10332:SF10">
    <property type="entry name" value="EQUILIBRATIVE NUCLEOSIDE TRANSPORTER 4"/>
    <property type="match status" value="1"/>
</dbReference>
<feature type="transmembrane region" description="Helical" evidence="7">
    <location>
        <begin position="309"/>
        <end position="333"/>
    </location>
</feature>
<name>A0A024G005_9STRA</name>
<keyword evidence="4 7" id="KW-0812">Transmembrane</keyword>
<evidence type="ECO:0000313" key="8">
    <source>
        <dbReference type="EMBL" id="CCI40096.1"/>
    </source>
</evidence>
<evidence type="ECO:0008006" key="10">
    <source>
        <dbReference type="Google" id="ProtNLM"/>
    </source>
</evidence>
<keyword evidence="6 7" id="KW-0472">Membrane</keyword>
<comment type="subcellular location">
    <subcellularLocation>
        <location evidence="1">Membrane</location>
        <topology evidence="1">Multi-pass membrane protein</topology>
    </subcellularLocation>
</comment>
<feature type="transmembrane region" description="Helical" evidence="7">
    <location>
        <begin position="146"/>
        <end position="166"/>
    </location>
</feature>
<dbReference type="InterPro" id="IPR002259">
    <property type="entry name" value="Eqnu_transpt"/>
</dbReference>
<dbReference type="InterPro" id="IPR036259">
    <property type="entry name" value="MFS_trans_sf"/>
</dbReference>
<dbReference type="PANTHER" id="PTHR10332">
    <property type="entry name" value="EQUILIBRATIVE NUCLEOSIDE TRANSPORTER"/>
    <property type="match status" value="1"/>
</dbReference>
<dbReference type="PIRSF" id="PIRSF016379">
    <property type="entry name" value="ENT"/>
    <property type="match status" value="1"/>
</dbReference>
<reference evidence="8 9" key="1">
    <citation type="submission" date="2012-05" db="EMBL/GenBank/DDBJ databases">
        <title>Recombination and specialization in a pathogen metapopulation.</title>
        <authorList>
            <person name="Gardiner A."/>
            <person name="Kemen E."/>
            <person name="Schultz-Larsen T."/>
            <person name="MacLean D."/>
            <person name="Van Oosterhout C."/>
            <person name="Jones J.D.G."/>
        </authorList>
    </citation>
    <scope>NUCLEOTIDE SEQUENCE [LARGE SCALE GENOMIC DNA]</scope>
    <source>
        <strain evidence="8 9">Ac Nc2</strain>
    </source>
</reference>
<feature type="transmembrane region" description="Helical" evidence="7">
    <location>
        <begin position="45"/>
        <end position="67"/>
    </location>
</feature>
<keyword evidence="3" id="KW-0813">Transport</keyword>
<evidence type="ECO:0000313" key="9">
    <source>
        <dbReference type="Proteomes" id="UP000053237"/>
    </source>
</evidence>
<comment type="caution">
    <text evidence="8">The sequence shown here is derived from an EMBL/GenBank/DDBJ whole genome shotgun (WGS) entry which is preliminary data.</text>
</comment>
<feature type="transmembrane region" description="Helical" evidence="7">
    <location>
        <begin position="339"/>
        <end position="355"/>
    </location>
</feature>
<dbReference type="AlphaFoldDB" id="A0A024G005"/>
<comment type="similarity">
    <text evidence="2">Belongs to the SLC29A/ENT transporter (TC 2.A.57) family.</text>
</comment>
<dbReference type="InParanoid" id="A0A024G005"/>
<accession>A0A024G005</accession>
<dbReference type="Proteomes" id="UP000053237">
    <property type="component" value="Unassembled WGS sequence"/>
</dbReference>
<feature type="transmembrane region" description="Helical" evidence="7">
    <location>
        <begin position="108"/>
        <end position="126"/>
    </location>
</feature>
<gene>
    <name evidence="8" type="ORF">BN9_008800</name>
</gene>
<dbReference type="PRINTS" id="PR01130">
    <property type="entry name" value="DERENTRNSPRT"/>
</dbReference>
<dbReference type="OrthoDB" id="10261753at2759"/>
<evidence type="ECO:0000256" key="4">
    <source>
        <dbReference type="ARBA" id="ARBA00022692"/>
    </source>
</evidence>
<feature type="transmembrane region" description="Helical" evidence="7">
    <location>
        <begin position="187"/>
        <end position="208"/>
    </location>
</feature>
<evidence type="ECO:0000256" key="6">
    <source>
        <dbReference type="ARBA" id="ARBA00023136"/>
    </source>
</evidence>
<organism evidence="8 9">
    <name type="scientific">Albugo candida</name>
    <dbReference type="NCBI Taxonomy" id="65357"/>
    <lineage>
        <taxon>Eukaryota</taxon>
        <taxon>Sar</taxon>
        <taxon>Stramenopiles</taxon>
        <taxon>Oomycota</taxon>
        <taxon>Peronosporomycetes</taxon>
        <taxon>Albuginales</taxon>
        <taxon>Albuginaceae</taxon>
        <taxon>Albugo</taxon>
    </lineage>
</organism>
<protein>
    <recommendedName>
        <fullName evidence="10">Equilibrative nucleoside transporter 1</fullName>
    </recommendedName>
</protein>
<feature type="transmembrane region" description="Helical" evidence="7">
    <location>
        <begin position="376"/>
        <end position="398"/>
    </location>
</feature>
<dbReference type="Pfam" id="PF01733">
    <property type="entry name" value="Nucleoside_tran"/>
    <property type="match status" value="1"/>
</dbReference>
<feature type="transmembrane region" description="Helical" evidence="7">
    <location>
        <begin position="418"/>
        <end position="439"/>
    </location>
</feature>
<evidence type="ECO:0000256" key="2">
    <source>
        <dbReference type="ARBA" id="ARBA00007965"/>
    </source>
</evidence>
<sequence length="457" mass="52006">MWANCCVYIIFLLLGLGSNLPWNVFITATTYFGYRLQHTSYEENFLSWFSVIFNLTSLATLVLRTAILRQQKESKATDAVFFGLCVITGIIALHCFLTMQPQIHGKQFFYITNISIMIISISTVYLNDGILRILANFPPLYTQGMVVGQALAGIGVSIFNFVILYVNSKKKALMENEIRVQNENTDALVYFTLVLLMLIFCIVAFVLLTKMDLFHRYYGNSSEKAKLKQEESRQAAILEQTDAHESLLEKNEPENEKTEFIERQLVAYKLRYHLVTSVVIFLITLAIFPGITSSIRSVHSDSKRFFPTYFVPLGFILYNFGDFCGRIVAPWMVIHPAKYLMYISFGRLIFLPLFMGCNIQDAQAHKLTHVIFPSDFVVILFIFFLAFTNGWLCTLALMDYPEQLNTEKEKEVGGTLMYFFLSSGLCGGSLLSFILQALLQSNGNYQKFTSLGYSVVG</sequence>
<proteinExistence type="inferred from homology"/>
<evidence type="ECO:0000256" key="1">
    <source>
        <dbReference type="ARBA" id="ARBA00004141"/>
    </source>
</evidence>
<keyword evidence="9" id="KW-1185">Reference proteome</keyword>
<feature type="transmembrane region" description="Helical" evidence="7">
    <location>
        <begin position="6"/>
        <end position="33"/>
    </location>
</feature>
<evidence type="ECO:0000256" key="3">
    <source>
        <dbReference type="ARBA" id="ARBA00022448"/>
    </source>
</evidence>
<feature type="transmembrane region" description="Helical" evidence="7">
    <location>
        <begin position="79"/>
        <end position="96"/>
    </location>
</feature>
<feature type="transmembrane region" description="Helical" evidence="7">
    <location>
        <begin position="270"/>
        <end position="288"/>
    </location>
</feature>
<evidence type="ECO:0000256" key="7">
    <source>
        <dbReference type="SAM" id="Phobius"/>
    </source>
</evidence>
<keyword evidence="5 7" id="KW-1133">Transmembrane helix</keyword>
<dbReference type="GO" id="GO:0005886">
    <property type="term" value="C:plasma membrane"/>
    <property type="evidence" value="ECO:0007669"/>
    <property type="project" value="TreeGrafter"/>
</dbReference>